<protein>
    <recommendedName>
        <fullName evidence="3">Calcineurin-like phosphoesterase domain-containing protein</fullName>
    </recommendedName>
</protein>
<dbReference type="EMBL" id="JAPOHD010000010">
    <property type="protein sequence ID" value="MCY1719700.1"/>
    <property type="molecule type" value="Genomic_DNA"/>
</dbReference>
<dbReference type="GO" id="GO:0009245">
    <property type="term" value="P:lipid A biosynthetic process"/>
    <property type="evidence" value="ECO:0007669"/>
    <property type="project" value="TreeGrafter"/>
</dbReference>
<dbReference type="RefSeq" id="WP_343332037.1">
    <property type="nucleotide sequence ID" value="NZ_JAPOHD010000010.1"/>
</dbReference>
<evidence type="ECO:0000313" key="1">
    <source>
        <dbReference type="EMBL" id="MCY1719700.1"/>
    </source>
</evidence>
<organism evidence="1 2">
    <name type="scientific">Draconibacterium aestuarii</name>
    <dbReference type="NCBI Taxonomy" id="2998507"/>
    <lineage>
        <taxon>Bacteria</taxon>
        <taxon>Pseudomonadati</taxon>
        <taxon>Bacteroidota</taxon>
        <taxon>Bacteroidia</taxon>
        <taxon>Marinilabiliales</taxon>
        <taxon>Prolixibacteraceae</taxon>
        <taxon>Draconibacterium</taxon>
    </lineage>
</organism>
<comment type="caution">
    <text evidence="1">The sequence shown here is derived from an EMBL/GenBank/DDBJ whole genome shotgun (WGS) entry which is preliminary data.</text>
</comment>
<dbReference type="GO" id="GO:0016020">
    <property type="term" value="C:membrane"/>
    <property type="evidence" value="ECO:0007669"/>
    <property type="project" value="GOC"/>
</dbReference>
<sequence>MKPYQKICFIVLINTLFFNCSDTKHTHGKDNLCETDSTIVAMFLSDFHVGENYGAVSRICPPRKEEEYDEIGENIFCHKKVIEMLDTLGTICKSKHHHTIPRLILLGDIFDIAVHEESDAFNLTHDFFNTKTGKYKRSFISYFDEVIYISGNHDHHVWKMLQENYYIEERLQQGNALPYPHQRIAVLDLNNLQISNENTTVIPLHGNMVSAILRDKNLKVHIAYPNLYIRCNTDDNAGICVTHGHFFEPNWNKSSNDIPNFPDTILLKNYFVNLEKYNSPFTEFSDYSIAQVNQDFAQGLSDACFDSVFYKYRAMGKYVADSFPAFFPLLHDSLKNVAMTAYDTTKLSLHKVQVIPYLEHVKSEMAEKNMKFTKLVYGHTHVPCFREDYVYGISDTTEVSNTGGWVNIAQSQDATNTYRKTPNPMFLTKDGGLHKVFDFQKKMN</sequence>
<dbReference type="GO" id="GO:0008758">
    <property type="term" value="F:UDP-2,3-diacylglucosamine hydrolase activity"/>
    <property type="evidence" value="ECO:0007669"/>
    <property type="project" value="TreeGrafter"/>
</dbReference>
<accession>A0A9X3J6I8</accession>
<evidence type="ECO:0008006" key="3">
    <source>
        <dbReference type="Google" id="ProtNLM"/>
    </source>
</evidence>
<dbReference type="Gene3D" id="3.60.21.10">
    <property type="match status" value="1"/>
</dbReference>
<dbReference type="InterPro" id="IPR029052">
    <property type="entry name" value="Metallo-depent_PP-like"/>
</dbReference>
<dbReference type="SUPFAM" id="SSF56300">
    <property type="entry name" value="Metallo-dependent phosphatases"/>
    <property type="match status" value="1"/>
</dbReference>
<proteinExistence type="predicted"/>
<reference evidence="1" key="1">
    <citation type="submission" date="2022-11" db="EMBL/GenBank/DDBJ databases">
        <title>Marilongibacter aestuarii gen. nov., sp. nov., isolated from tidal flat sediment.</title>
        <authorList>
            <person name="Jiayan W."/>
        </authorList>
    </citation>
    <scope>NUCLEOTIDE SEQUENCE</scope>
    <source>
        <strain evidence="1">Z1-6</strain>
    </source>
</reference>
<keyword evidence="2" id="KW-1185">Reference proteome</keyword>
<dbReference type="PANTHER" id="PTHR34990">
    <property type="entry name" value="UDP-2,3-DIACYLGLUCOSAMINE HYDROLASE-RELATED"/>
    <property type="match status" value="1"/>
</dbReference>
<dbReference type="InterPro" id="IPR043461">
    <property type="entry name" value="LpxH-like"/>
</dbReference>
<gene>
    <name evidence="1" type="ORF">OU798_05065</name>
</gene>
<dbReference type="AlphaFoldDB" id="A0A9X3J6I8"/>
<name>A0A9X3J6I8_9BACT</name>
<dbReference type="Proteomes" id="UP001145087">
    <property type="component" value="Unassembled WGS sequence"/>
</dbReference>
<evidence type="ECO:0000313" key="2">
    <source>
        <dbReference type="Proteomes" id="UP001145087"/>
    </source>
</evidence>